<dbReference type="EMBL" id="JBHSAF010000002">
    <property type="protein sequence ID" value="MFC3912762.1"/>
    <property type="molecule type" value="Genomic_DNA"/>
</dbReference>
<dbReference type="PROSITE" id="PS50111">
    <property type="entry name" value="CHEMOTAXIS_TRANSDUC_2"/>
    <property type="match status" value="1"/>
</dbReference>
<dbReference type="PANTHER" id="PTHR43531">
    <property type="entry name" value="PROTEIN ICFG"/>
    <property type="match status" value="1"/>
</dbReference>
<dbReference type="InterPro" id="IPR051310">
    <property type="entry name" value="MCP_chemotaxis"/>
</dbReference>
<dbReference type="InterPro" id="IPR004089">
    <property type="entry name" value="MCPsignal_dom"/>
</dbReference>
<keyword evidence="6" id="KW-0472">Membrane</keyword>
<evidence type="ECO:0000256" key="1">
    <source>
        <dbReference type="ARBA" id="ARBA00022500"/>
    </source>
</evidence>
<dbReference type="Gene3D" id="1.10.287.950">
    <property type="entry name" value="Methyl-accepting chemotaxis protein"/>
    <property type="match status" value="1"/>
</dbReference>
<dbReference type="Pfam" id="PF12729">
    <property type="entry name" value="4HB_MCP_1"/>
    <property type="match status" value="1"/>
</dbReference>
<dbReference type="SMART" id="SM00283">
    <property type="entry name" value="MA"/>
    <property type="match status" value="1"/>
</dbReference>
<organism evidence="8 9">
    <name type="scientific">Pseudaeromonas sharmana</name>
    <dbReference type="NCBI Taxonomy" id="328412"/>
    <lineage>
        <taxon>Bacteria</taxon>
        <taxon>Pseudomonadati</taxon>
        <taxon>Pseudomonadota</taxon>
        <taxon>Gammaproteobacteria</taxon>
        <taxon>Aeromonadales</taxon>
        <taxon>Aeromonadaceae</taxon>
        <taxon>Pseudaeromonas</taxon>
    </lineage>
</organism>
<dbReference type="PRINTS" id="PR00260">
    <property type="entry name" value="CHEMTRNSDUCR"/>
</dbReference>
<feature type="region of interest" description="Disordered" evidence="5">
    <location>
        <begin position="291"/>
        <end position="317"/>
    </location>
</feature>
<sequence length="547" mass="59009">MSMLTKMKLRTRLLLAFILMSLIAGSVGLVGYLNMRSINDMAVRMYEKEFLGMSSAMDARSDMLATGRYLRAAMLAETQQRRDQYLQITMKNLEGIQGAIAKARPKFVSAEGKALFVEFDRIWPEYKSGIEKTIQLIQSEPLRAASPSNQYLEEGFAKSIQEMMAQVNRISDQKVKRAQEQAEASQALYDKSSWIMGLAILSGVVVGIGLGFFIAYRIVNQLGGEPDYAVEITRKVSAGDLELNIQVDERNRNSLLYAIKEMVDRLGHMMREVRTSADALSSASEQVSATSQALSQGASEQAASVEETSASMEQMSASIAQNTESAKITNGISAKAANDALKGGDAVKDTVAAMKQIANKISIIDDIAYQTNLLALNAAIEAARAGDHGKGFAVVAAEVRKLAERSQVAAQEIGEVASNSVALAEQAGSLFDQLVPDIQKTSDLVQEITAASQEQSSGVGQINIAMNQLNQITQQSASSSEELAATAEEMNAQATQLMQLIGYFRVGGEQQRGKPVEKKVSNTVNSGRAAVGISGGNDLPDGRFVQF</sequence>
<keyword evidence="9" id="KW-1185">Reference proteome</keyword>
<evidence type="ECO:0000313" key="9">
    <source>
        <dbReference type="Proteomes" id="UP001595692"/>
    </source>
</evidence>
<keyword evidence="1" id="KW-0145">Chemotaxis</keyword>
<keyword evidence="6" id="KW-1133">Transmembrane helix</keyword>
<evidence type="ECO:0000256" key="5">
    <source>
        <dbReference type="SAM" id="MobiDB-lite"/>
    </source>
</evidence>
<dbReference type="Pfam" id="PF00015">
    <property type="entry name" value="MCPsignal"/>
    <property type="match status" value="1"/>
</dbReference>
<accession>A0ABV8CKM0</accession>
<comment type="similarity">
    <text evidence="3">Belongs to the methyl-accepting chemotaxis (MCP) protein family.</text>
</comment>
<dbReference type="CDD" id="cd11386">
    <property type="entry name" value="MCP_signal"/>
    <property type="match status" value="1"/>
</dbReference>
<comment type="caution">
    <text evidence="8">The sequence shown here is derived from an EMBL/GenBank/DDBJ whole genome shotgun (WGS) entry which is preliminary data.</text>
</comment>
<evidence type="ECO:0000256" key="2">
    <source>
        <dbReference type="ARBA" id="ARBA00023224"/>
    </source>
</evidence>
<evidence type="ECO:0000256" key="4">
    <source>
        <dbReference type="PROSITE-ProRule" id="PRU00284"/>
    </source>
</evidence>
<evidence type="ECO:0000313" key="8">
    <source>
        <dbReference type="EMBL" id="MFC3912762.1"/>
    </source>
</evidence>
<keyword evidence="2 4" id="KW-0807">Transducer</keyword>
<dbReference type="SUPFAM" id="SSF58104">
    <property type="entry name" value="Methyl-accepting chemotaxis protein (MCP) signaling domain"/>
    <property type="match status" value="1"/>
</dbReference>
<feature type="domain" description="Methyl-accepting transducer" evidence="7">
    <location>
        <begin position="276"/>
        <end position="491"/>
    </location>
</feature>
<dbReference type="InterPro" id="IPR024478">
    <property type="entry name" value="HlyB_4HB_MCP"/>
</dbReference>
<evidence type="ECO:0000256" key="3">
    <source>
        <dbReference type="ARBA" id="ARBA00029447"/>
    </source>
</evidence>
<dbReference type="RefSeq" id="WP_377150921.1">
    <property type="nucleotide sequence ID" value="NZ_JBHSAF010000002.1"/>
</dbReference>
<dbReference type="InterPro" id="IPR004090">
    <property type="entry name" value="Chemotax_Me-accpt_rcpt"/>
</dbReference>
<dbReference type="PANTHER" id="PTHR43531:SF11">
    <property type="entry name" value="METHYL-ACCEPTING CHEMOTAXIS PROTEIN 3"/>
    <property type="match status" value="1"/>
</dbReference>
<protein>
    <submittedName>
        <fullName evidence="8">Methyl-accepting chemotaxis protein</fullName>
    </submittedName>
</protein>
<evidence type="ECO:0000256" key="6">
    <source>
        <dbReference type="SAM" id="Phobius"/>
    </source>
</evidence>
<evidence type="ECO:0000259" key="7">
    <source>
        <dbReference type="PROSITE" id="PS50111"/>
    </source>
</evidence>
<feature type="transmembrane region" description="Helical" evidence="6">
    <location>
        <begin position="194"/>
        <end position="216"/>
    </location>
</feature>
<proteinExistence type="inferred from homology"/>
<gene>
    <name evidence="8" type="ORF">ACFOSS_04670</name>
</gene>
<reference evidence="9" key="1">
    <citation type="journal article" date="2019" name="Int. J. Syst. Evol. Microbiol.">
        <title>The Global Catalogue of Microorganisms (GCM) 10K type strain sequencing project: providing services to taxonomists for standard genome sequencing and annotation.</title>
        <authorList>
            <consortium name="The Broad Institute Genomics Platform"/>
            <consortium name="The Broad Institute Genome Sequencing Center for Infectious Disease"/>
            <person name="Wu L."/>
            <person name="Ma J."/>
        </authorList>
    </citation>
    <scope>NUCLEOTIDE SEQUENCE [LARGE SCALE GENOMIC DNA]</scope>
    <source>
        <strain evidence="9">CCUG 54939</strain>
    </source>
</reference>
<name>A0ABV8CKM0_9GAMM</name>
<dbReference type="Proteomes" id="UP001595692">
    <property type="component" value="Unassembled WGS sequence"/>
</dbReference>
<keyword evidence="6" id="KW-0812">Transmembrane</keyword>